<protein>
    <recommendedName>
        <fullName evidence="4">Retrotransposon gag domain-containing protein</fullName>
    </recommendedName>
</protein>
<evidence type="ECO:0000313" key="2">
    <source>
        <dbReference type="EMBL" id="KAJ8950497.1"/>
    </source>
</evidence>
<comment type="caution">
    <text evidence="2">The sequence shown here is derived from an EMBL/GenBank/DDBJ whole genome shotgun (WGS) entry which is preliminary data.</text>
</comment>
<dbReference type="Proteomes" id="UP001162162">
    <property type="component" value="Unassembled WGS sequence"/>
</dbReference>
<organism evidence="2 3">
    <name type="scientific">Aromia moschata</name>
    <dbReference type="NCBI Taxonomy" id="1265417"/>
    <lineage>
        <taxon>Eukaryota</taxon>
        <taxon>Metazoa</taxon>
        <taxon>Ecdysozoa</taxon>
        <taxon>Arthropoda</taxon>
        <taxon>Hexapoda</taxon>
        <taxon>Insecta</taxon>
        <taxon>Pterygota</taxon>
        <taxon>Neoptera</taxon>
        <taxon>Endopterygota</taxon>
        <taxon>Coleoptera</taxon>
        <taxon>Polyphaga</taxon>
        <taxon>Cucujiformia</taxon>
        <taxon>Chrysomeloidea</taxon>
        <taxon>Cerambycidae</taxon>
        <taxon>Cerambycinae</taxon>
        <taxon>Callichromatini</taxon>
        <taxon>Aromia</taxon>
    </lineage>
</organism>
<evidence type="ECO:0000313" key="3">
    <source>
        <dbReference type="Proteomes" id="UP001162162"/>
    </source>
</evidence>
<gene>
    <name evidence="2" type="ORF">NQ318_015241</name>
</gene>
<name>A0AAV8YIS8_9CUCU</name>
<dbReference type="EMBL" id="JAPWTK010000099">
    <property type="protein sequence ID" value="KAJ8950497.1"/>
    <property type="molecule type" value="Genomic_DNA"/>
</dbReference>
<evidence type="ECO:0000256" key="1">
    <source>
        <dbReference type="SAM" id="MobiDB-lite"/>
    </source>
</evidence>
<feature type="region of interest" description="Disordered" evidence="1">
    <location>
        <begin position="125"/>
        <end position="146"/>
    </location>
</feature>
<dbReference type="PANTHER" id="PTHR45823">
    <property type="entry name" value="T-SNARE COILED-COIL HOMOLOGY DOMAIN-CONTAINING PROTEIN"/>
    <property type="match status" value="1"/>
</dbReference>
<sequence length="194" mass="22321">MDIKYLHQVYQSQIKSTQQRTNESLQEYEADIKRLVHLAYPQAPKEFLEQIGIQTFIDELLDKEMQQALRLGRDTTISDVLVAALEFKAAKEALRNYKPKTHHKRIQEATITVGELGIYNDFAEPDLGPSQEVTHQTDNRSRNPDLGAQINEAREKIKGHRRPHSKGIVAPLAQIEDLVPDRQREIRKTTISRC</sequence>
<proteinExistence type="predicted"/>
<dbReference type="PANTHER" id="PTHR45823:SF1">
    <property type="entry name" value="T-SNARE COILED-COIL HOMOLOGY DOMAIN-CONTAINING PROTEIN"/>
    <property type="match status" value="1"/>
</dbReference>
<accession>A0AAV8YIS8</accession>
<reference evidence="2" key="1">
    <citation type="journal article" date="2023" name="Insect Mol. Biol.">
        <title>Genome sequencing provides insights into the evolution of gene families encoding plant cell wall-degrading enzymes in longhorned beetles.</title>
        <authorList>
            <person name="Shin N.R."/>
            <person name="Okamura Y."/>
            <person name="Kirsch R."/>
            <person name="Pauchet Y."/>
        </authorList>
    </citation>
    <scope>NUCLEOTIDE SEQUENCE</scope>
    <source>
        <strain evidence="2">AMC_N1</strain>
    </source>
</reference>
<dbReference type="AlphaFoldDB" id="A0AAV8YIS8"/>
<keyword evidence="3" id="KW-1185">Reference proteome</keyword>
<evidence type="ECO:0008006" key="4">
    <source>
        <dbReference type="Google" id="ProtNLM"/>
    </source>
</evidence>